<dbReference type="Proteomes" id="UP000664203">
    <property type="component" value="Unassembled WGS sequence"/>
</dbReference>
<feature type="region of interest" description="Disordered" evidence="1">
    <location>
        <begin position="183"/>
        <end position="209"/>
    </location>
</feature>
<evidence type="ECO:0000313" key="3">
    <source>
        <dbReference type="Proteomes" id="UP000664203"/>
    </source>
</evidence>
<dbReference type="OrthoDB" id="5357779at2759"/>
<name>A0A8H3PI49_9LECA</name>
<proteinExistence type="predicted"/>
<comment type="caution">
    <text evidence="2">The sequence shown here is derived from an EMBL/GenBank/DDBJ whole genome shotgun (WGS) entry which is preliminary data.</text>
</comment>
<evidence type="ECO:0000256" key="1">
    <source>
        <dbReference type="SAM" id="MobiDB-lite"/>
    </source>
</evidence>
<gene>
    <name evidence="2" type="ORF">ALECFALPRED_008877</name>
</gene>
<reference evidence="2" key="1">
    <citation type="submission" date="2021-03" db="EMBL/GenBank/DDBJ databases">
        <authorList>
            <person name="Tagirdzhanova G."/>
        </authorList>
    </citation>
    <scope>NUCLEOTIDE SEQUENCE</scope>
</reference>
<evidence type="ECO:0000313" key="2">
    <source>
        <dbReference type="EMBL" id="CAF9940819.1"/>
    </source>
</evidence>
<feature type="compositionally biased region" description="Basic and acidic residues" evidence="1">
    <location>
        <begin position="124"/>
        <end position="134"/>
    </location>
</feature>
<dbReference type="EMBL" id="CAJPDR010000623">
    <property type="protein sequence ID" value="CAF9940819.1"/>
    <property type="molecule type" value="Genomic_DNA"/>
</dbReference>
<feature type="compositionally biased region" description="Basic and acidic residues" evidence="1">
    <location>
        <begin position="64"/>
        <end position="75"/>
    </location>
</feature>
<dbReference type="AlphaFoldDB" id="A0A8H3PI49"/>
<sequence length="209" mass="23475">MAYRHSGKPLKRHLEAPYRPEMASGSHLWHWHQIAPTQSPRNSSLGWQERRLLLPQRNFPPSWQEERRLPIERKSSPGSQEEGPLADSDTLPARWRNVQLTKKEAQDAKTGQPTSNGAKVHWKNLPDGHQKTPDSDDGEEESGPSSGDSHGGSMANIEKGESKPDDQDLALSYYFNVIEHEGYSSEDEDGFVRVPRGRQSCEGGLSERA</sequence>
<feature type="compositionally biased region" description="Low complexity" evidence="1">
    <location>
        <begin position="143"/>
        <end position="153"/>
    </location>
</feature>
<feature type="region of interest" description="Disordered" evidence="1">
    <location>
        <begin position="54"/>
        <end position="165"/>
    </location>
</feature>
<organism evidence="2 3">
    <name type="scientific">Alectoria fallacina</name>
    <dbReference type="NCBI Taxonomy" id="1903189"/>
    <lineage>
        <taxon>Eukaryota</taxon>
        <taxon>Fungi</taxon>
        <taxon>Dikarya</taxon>
        <taxon>Ascomycota</taxon>
        <taxon>Pezizomycotina</taxon>
        <taxon>Lecanoromycetes</taxon>
        <taxon>OSLEUM clade</taxon>
        <taxon>Lecanoromycetidae</taxon>
        <taxon>Lecanorales</taxon>
        <taxon>Lecanorineae</taxon>
        <taxon>Parmeliaceae</taxon>
        <taxon>Alectoria</taxon>
    </lineage>
</organism>
<accession>A0A8H3PI49</accession>
<keyword evidence="3" id="KW-1185">Reference proteome</keyword>
<protein>
    <submittedName>
        <fullName evidence="2">Uncharacterized protein</fullName>
    </submittedName>
</protein>